<dbReference type="EMBL" id="CP136862">
    <property type="protein sequence ID" value="WOJ91293.1"/>
    <property type="molecule type" value="Genomic_DNA"/>
</dbReference>
<feature type="transmembrane region" description="Helical" evidence="1">
    <location>
        <begin position="67"/>
        <end position="93"/>
    </location>
</feature>
<evidence type="ECO:0000256" key="1">
    <source>
        <dbReference type="SAM" id="Phobius"/>
    </source>
</evidence>
<proteinExistence type="predicted"/>
<evidence type="ECO:0000313" key="4">
    <source>
        <dbReference type="Proteomes" id="UP001626536"/>
    </source>
</evidence>
<reference evidence="3 4" key="1">
    <citation type="submission" date="2023-10" db="EMBL/GenBank/DDBJ databases">
        <title>Novel methanotroph of the genus Methylocapsa from a subarctic wetland.</title>
        <authorList>
            <person name="Belova S.E."/>
            <person name="Oshkin I.Y."/>
            <person name="Miroshnikov K."/>
            <person name="Dedysh S.N."/>
        </authorList>
    </citation>
    <scope>NUCLEOTIDE SEQUENCE [LARGE SCALE GENOMIC DNA]</scope>
    <source>
        <strain evidence="3 4">RX1</strain>
    </source>
</reference>
<organism evidence="3 4">
    <name type="scientific">Methylocapsa polymorpha</name>
    <dbReference type="NCBI Taxonomy" id="3080828"/>
    <lineage>
        <taxon>Bacteria</taxon>
        <taxon>Pseudomonadati</taxon>
        <taxon>Pseudomonadota</taxon>
        <taxon>Alphaproteobacteria</taxon>
        <taxon>Hyphomicrobiales</taxon>
        <taxon>Beijerinckiaceae</taxon>
        <taxon>Methylocapsa</taxon>
    </lineage>
</organism>
<sequence length="482" mass="51165">MKAFSPKCAAAALVAIATASPAAAAEHLDGAHLPWPLALPFAGILLSIAFGPLVVKEWWHIHYEKAAAFWAILTLAGLVYIEGLAPTAAAFAHSMALEYLPFILMLFALFTTAGGISISGRLVGSPLVNCAILASGAALASVIGTTGASMILIRPLIRANGSRGFKAHVVVFFIFLVSNIGGALTPLGDPPLFLGFLEGVDFFWTARALWPQTLFTVSVLIALFYLIDCYFHYQENPYYYLEVSPEETSAATSRHGAGLRIGGAINIALIGVAISAIVASGLWRPGAGFDLFGARIELQNAVREAVMVCVGLASLALTSARARAENGFEWEPIKEVAFLFAGIFICIIPVMSMLRAGADGFFAPAILFLGHPDGSPNNPVYFWATGLLSSFLDNAPTYLVFFELAGGDPTALMGPLGKTLAAISLGAVFMGASTYIGNAPNFMVYAIARRSGVKMPSFFAYMLWSSAILLPVFAAVTWLFML</sequence>
<feature type="transmembrane region" description="Helical" evidence="1">
    <location>
        <begin position="130"/>
        <end position="153"/>
    </location>
</feature>
<feature type="transmembrane region" description="Helical" evidence="1">
    <location>
        <begin position="99"/>
        <end position="118"/>
    </location>
</feature>
<dbReference type="InterPro" id="IPR031566">
    <property type="entry name" value="CitMHS_2"/>
</dbReference>
<gene>
    <name evidence="3" type="ORF">RZS28_08580</name>
</gene>
<feature type="transmembrane region" description="Helical" evidence="1">
    <location>
        <begin position="336"/>
        <end position="369"/>
    </location>
</feature>
<protein>
    <submittedName>
        <fullName evidence="3">Sodium:proton antiporter</fullName>
    </submittedName>
</protein>
<dbReference type="Pfam" id="PF16980">
    <property type="entry name" value="CitMHS_2"/>
    <property type="match status" value="1"/>
</dbReference>
<feature type="transmembrane region" description="Helical" evidence="1">
    <location>
        <begin position="381"/>
        <end position="401"/>
    </location>
</feature>
<keyword evidence="1" id="KW-0812">Transmembrane</keyword>
<evidence type="ECO:0000313" key="3">
    <source>
        <dbReference type="EMBL" id="WOJ91293.1"/>
    </source>
</evidence>
<feature type="signal peptide" evidence="2">
    <location>
        <begin position="1"/>
        <end position="24"/>
    </location>
</feature>
<keyword evidence="2" id="KW-0732">Signal</keyword>
<keyword evidence="1" id="KW-1133">Transmembrane helix</keyword>
<feature type="transmembrane region" description="Helical" evidence="1">
    <location>
        <begin position="165"/>
        <end position="187"/>
    </location>
</feature>
<feature type="transmembrane region" description="Helical" evidence="1">
    <location>
        <begin position="208"/>
        <end position="227"/>
    </location>
</feature>
<evidence type="ECO:0000256" key="2">
    <source>
        <dbReference type="SAM" id="SignalP"/>
    </source>
</evidence>
<feature type="transmembrane region" description="Helical" evidence="1">
    <location>
        <begin position="458"/>
        <end position="481"/>
    </location>
</feature>
<name>A0ABZ0HX55_9HYPH</name>
<keyword evidence="4" id="KW-1185">Reference proteome</keyword>
<keyword evidence="1" id="KW-0472">Membrane</keyword>
<feature type="transmembrane region" description="Helical" evidence="1">
    <location>
        <begin position="261"/>
        <end position="283"/>
    </location>
</feature>
<dbReference type="RefSeq" id="WP_407340889.1">
    <property type="nucleotide sequence ID" value="NZ_CP136862.1"/>
</dbReference>
<accession>A0ABZ0HX55</accession>
<dbReference type="Proteomes" id="UP001626536">
    <property type="component" value="Chromosome"/>
</dbReference>
<feature type="transmembrane region" description="Helical" evidence="1">
    <location>
        <begin position="421"/>
        <end position="446"/>
    </location>
</feature>
<feature type="chain" id="PRO_5047274453" evidence="2">
    <location>
        <begin position="25"/>
        <end position="482"/>
    </location>
</feature>
<feature type="transmembrane region" description="Helical" evidence="1">
    <location>
        <begin position="34"/>
        <end position="55"/>
    </location>
</feature>